<dbReference type="AlphaFoldDB" id="F2NMY5"/>
<organism evidence="4 5">
    <name type="scientific">Marinithermus hydrothermalis (strain DSM 14884 / JCM 11576 / T1)</name>
    <dbReference type="NCBI Taxonomy" id="869210"/>
    <lineage>
        <taxon>Bacteria</taxon>
        <taxon>Thermotogati</taxon>
        <taxon>Deinococcota</taxon>
        <taxon>Deinococci</taxon>
        <taxon>Thermales</taxon>
        <taxon>Thermaceae</taxon>
        <taxon>Marinithermus</taxon>
    </lineage>
</organism>
<feature type="binding site" evidence="3">
    <location>
        <position position="60"/>
    </location>
    <ligand>
        <name>substrate</name>
    </ligand>
</feature>
<dbReference type="PANTHER" id="PTHR46517">
    <property type="entry name" value="FRUCTOSE-2,6-BISPHOSPHATASE TIGAR"/>
    <property type="match status" value="1"/>
</dbReference>
<dbReference type="EMBL" id="CP002630">
    <property type="protein sequence ID" value="AEB12724.1"/>
    <property type="molecule type" value="Genomic_DNA"/>
</dbReference>
<evidence type="ECO:0000256" key="3">
    <source>
        <dbReference type="PIRSR" id="PIRSR613078-2"/>
    </source>
</evidence>
<dbReference type="GO" id="GO:0004331">
    <property type="term" value="F:fructose-2,6-bisphosphate 2-phosphatase activity"/>
    <property type="evidence" value="ECO:0007669"/>
    <property type="project" value="TreeGrafter"/>
</dbReference>
<name>F2NMY5_MARHT</name>
<dbReference type="CDD" id="cd07067">
    <property type="entry name" value="HP_PGM_like"/>
    <property type="match status" value="1"/>
</dbReference>
<feature type="binding site" evidence="3">
    <location>
        <begin position="23"/>
        <end position="24"/>
    </location>
    <ligand>
        <name>substrate</name>
    </ligand>
</feature>
<sequence length="181" mass="20426">MQTLELWLVRHGETPWNREGRLTGWTDLPLTPRGEAQARALRPFLEGQAFAGVWASDLERAVRTAELAYGRPRRDARLREIHFGQLEGAFWETLEPRYKAALLAFEGFQAPGGESVQDLERRVRGFVAELEPGRHLVFTHGGVVRGLLRAVGADRFVPNAAVVGVDWTRRALRFVREEGAE</sequence>
<dbReference type="InterPro" id="IPR013078">
    <property type="entry name" value="His_Pase_superF_clade-1"/>
</dbReference>
<accession>F2NMY5</accession>
<dbReference type="Gene3D" id="3.40.50.1240">
    <property type="entry name" value="Phosphoglycerate mutase-like"/>
    <property type="match status" value="1"/>
</dbReference>
<reference evidence="4 5" key="1">
    <citation type="journal article" date="2012" name="Stand. Genomic Sci.">
        <title>Complete genome sequence of the aerobic, heterotroph Marinithermus hydrothermalis type strain (T1(T)) from a deep-sea hydrothermal vent chimney.</title>
        <authorList>
            <person name="Copeland A."/>
            <person name="Gu W."/>
            <person name="Yasawong M."/>
            <person name="Lapidus A."/>
            <person name="Lucas S."/>
            <person name="Deshpande S."/>
            <person name="Pagani I."/>
            <person name="Tapia R."/>
            <person name="Cheng J.F."/>
            <person name="Goodwin L.A."/>
            <person name="Pitluck S."/>
            <person name="Liolios K."/>
            <person name="Ivanova N."/>
            <person name="Mavromatis K."/>
            <person name="Mikhailova N."/>
            <person name="Pati A."/>
            <person name="Chen A."/>
            <person name="Palaniappan K."/>
            <person name="Land M."/>
            <person name="Pan C."/>
            <person name="Brambilla E.M."/>
            <person name="Rohde M."/>
            <person name="Tindall B.J."/>
            <person name="Sikorski J."/>
            <person name="Goker M."/>
            <person name="Detter J.C."/>
            <person name="Bristow J."/>
            <person name="Eisen J.A."/>
            <person name="Markowitz V."/>
            <person name="Hugenholtz P."/>
            <person name="Kyrpides N.C."/>
            <person name="Klenk H.P."/>
            <person name="Woyke T."/>
        </authorList>
    </citation>
    <scope>NUCLEOTIDE SEQUENCE [LARGE SCALE GENOMIC DNA]</scope>
    <source>
        <strain evidence="5">DSM 14884 / JCM 11576 / T1</strain>
    </source>
</reference>
<evidence type="ECO:0000313" key="5">
    <source>
        <dbReference type="Proteomes" id="UP000007030"/>
    </source>
</evidence>
<dbReference type="STRING" id="869210.Marky_1995"/>
<feature type="binding site" evidence="3">
    <location>
        <begin position="10"/>
        <end position="17"/>
    </location>
    <ligand>
        <name>substrate</name>
    </ligand>
</feature>
<feature type="active site" description="Tele-phosphohistidine intermediate" evidence="2">
    <location>
        <position position="11"/>
    </location>
</feature>
<keyword evidence="5" id="KW-1185">Reference proteome</keyword>
<dbReference type="InterPro" id="IPR051695">
    <property type="entry name" value="Phosphoglycerate_Mutase"/>
</dbReference>
<dbReference type="eggNOG" id="COG0406">
    <property type="taxonomic scope" value="Bacteria"/>
</dbReference>
<dbReference type="KEGG" id="mhd:Marky_1995"/>
<dbReference type="SMART" id="SM00855">
    <property type="entry name" value="PGAM"/>
    <property type="match status" value="1"/>
</dbReference>
<dbReference type="OrthoDB" id="9781415at2"/>
<evidence type="ECO:0000313" key="4">
    <source>
        <dbReference type="EMBL" id="AEB12724.1"/>
    </source>
</evidence>
<feature type="active site" description="Proton donor/acceptor" evidence="2">
    <location>
        <position position="80"/>
    </location>
</feature>
<gene>
    <name evidence="4" type="ordered locus">Marky_1995</name>
</gene>
<dbReference type="InterPro" id="IPR001345">
    <property type="entry name" value="PG/BPGM_mutase_AS"/>
</dbReference>
<dbReference type="GO" id="GO:0043456">
    <property type="term" value="P:regulation of pentose-phosphate shunt"/>
    <property type="evidence" value="ECO:0007669"/>
    <property type="project" value="TreeGrafter"/>
</dbReference>
<dbReference type="InterPro" id="IPR029033">
    <property type="entry name" value="His_PPase_superfam"/>
</dbReference>
<dbReference type="PROSITE" id="PS00175">
    <property type="entry name" value="PG_MUTASE"/>
    <property type="match status" value="1"/>
</dbReference>
<evidence type="ECO:0000256" key="1">
    <source>
        <dbReference type="ARBA" id="ARBA00022801"/>
    </source>
</evidence>
<dbReference type="GO" id="GO:0005829">
    <property type="term" value="C:cytosol"/>
    <property type="evidence" value="ECO:0007669"/>
    <property type="project" value="TreeGrafter"/>
</dbReference>
<dbReference type="HOGENOM" id="CLU_033323_1_4_0"/>
<dbReference type="Proteomes" id="UP000007030">
    <property type="component" value="Chromosome"/>
</dbReference>
<dbReference type="Pfam" id="PF00300">
    <property type="entry name" value="His_Phos_1"/>
    <property type="match status" value="1"/>
</dbReference>
<proteinExistence type="predicted"/>
<dbReference type="PANTHER" id="PTHR46517:SF1">
    <property type="entry name" value="FRUCTOSE-2,6-BISPHOSPHATASE TIGAR"/>
    <property type="match status" value="1"/>
</dbReference>
<keyword evidence="1" id="KW-0378">Hydrolase</keyword>
<evidence type="ECO:0000256" key="2">
    <source>
        <dbReference type="PIRSR" id="PIRSR613078-1"/>
    </source>
</evidence>
<protein>
    <submittedName>
        <fullName evidence="4">Phosphoglycerate mutase</fullName>
    </submittedName>
</protein>
<dbReference type="SUPFAM" id="SSF53254">
    <property type="entry name" value="Phosphoglycerate mutase-like"/>
    <property type="match status" value="1"/>
</dbReference>
<dbReference type="GO" id="GO:0045820">
    <property type="term" value="P:negative regulation of glycolytic process"/>
    <property type="evidence" value="ECO:0007669"/>
    <property type="project" value="TreeGrafter"/>
</dbReference>
<dbReference type="RefSeq" id="WP_013704769.1">
    <property type="nucleotide sequence ID" value="NC_015387.1"/>
</dbReference>